<keyword evidence="1" id="KW-1133">Transmembrane helix</keyword>
<gene>
    <name evidence="2" type="primary">rseC</name>
    <name evidence="2" type="ORF">CF67_16001</name>
</gene>
<accession>A0A084CNV9</accession>
<dbReference type="RefSeq" id="WP_034413486.1">
    <property type="nucleotide sequence ID" value="NZ_JGVK01000008.1"/>
</dbReference>
<dbReference type="Pfam" id="PF04246">
    <property type="entry name" value="RseC_MucC"/>
    <property type="match status" value="1"/>
</dbReference>
<keyword evidence="1" id="KW-0812">Transmembrane</keyword>
<evidence type="ECO:0000256" key="1">
    <source>
        <dbReference type="SAM" id="Phobius"/>
    </source>
</evidence>
<name>A0A084CNV9_9GAMM</name>
<dbReference type="PANTHER" id="PTHR35867">
    <property type="entry name" value="PROTEIN RSEC"/>
    <property type="match status" value="1"/>
</dbReference>
<dbReference type="PIRSF" id="PIRSF004923">
    <property type="entry name" value="RseC"/>
    <property type="match status" value="1"/>
</dbReference>
<feature type="transmembrane region" description="Helical" evidence="1">
    <location>
        <begin position="113"/>
        <end position="134"/>
    </location>
</feature>
<feature type="transmembrane region" description="Helical" evidence="1">
    <location>
        <begin position="83"/>
        <end position="101"/>
    </location>
</feature>
<sequence length="152" mass="17157">MMNVFATVVDVKPDASGYSVEVSCKRQIACISCTSEQNCTVGVMVKDAGDKLIRWKLSTPQALQKGQIIEIVFPQKILLQFEMIVYFIPLVSLMIGALLGESFLDPLFKEKEIGSMLCSILFSWFGVKLAKHFVSIFEKSYQKKIVLRRILI</sequence>
<protein>
    <submittedName>
        <fullName evidence="2">Sigma factor RpoE regulatory protein</fullName>
    </submittedName>
</protein>
<reference evidence="2 3" key="1">
    <citation type="submission" date="2014-03" db="EMBL/GenBank/DDBJ databases">
        <title>Selection and divergence in the genomes of co-occurring obligate luminous symbionts with specific hosts.</title>
        <authorList>
            <person name="Hendry T.A."/>
            <person name="de Wet J.R."/>
            <person name="Dunlap P.V."/>
        </authorList>
    </citation>
    <scope>NUCLEOTIDE SEQUENCE [LARGE SCALE GENOMIC DNA]</scope>
    <source>
        <strain evidence="2 3">Ppalp.1</strain>
    </source>
</reference>
<dbReference type="Proteomes" id="UP000053784">
    <property type="component" value="Unassembled WGS sequence"/>
</dbReference>
<keyword evidence="3" id="KW-1185">Reference proteome</keyword>
<dbReference type="OrthoDB" id="9795854at2"/>
<evidence type="ECO:0000313" key="3">
    <source>
        <dbReference type="Proteomes" id="UP000053784"/>
    </source>
</evidence>
<dbReference type="PANTHER" id="PTHR35867:SF1">
    <property type="entry name" value="PROTEIN RSEC"/>
    <property type="match status" value="1"/>
</dbReference>
<organism evidence="2 3">
    <name type="scientific">Candidatus Photodesmus blepharonis</name>
    <dbReference type="NCBI Taxonomy" id="1179155"/>
    <lineage>
        <taxon>Bacteria</taxon>
        <taxon>Pseudomonadati</taxon>
        <taxon>Pseudomonadota</taxon>
        <taxon>Gammaproteobacteria</taxon>
        <taxon>Vibrionales</taxon>
        <taxon>Vibrionaceae</taxon>
        <taxon>Candidatus Photodesmus</taxon>
    </lineage>
</organism>
<dbReference type="EMBL" id="JGVK01000008">
    <property type="protein sequence ID" value="KEY91488.1"/>
    <property type="molecule type" value="Genomic_DNA"/>
</dbReference>
<dbReference type="STRING" id="1179155.CF67_16001"/>
<dbReference type="InterPro" id="IPR007359">
    <property type="entry name" value="SigmaE_reg_RseC_MucC"/>
</dbReference>
<dbReference type="InterPro" id="IPR026268">
    <property type="entry name" value="RseC"/>
</dbReference>
<dbReference type="eggNOG" id="COG3086">
    <property type="taxonomic scope" value="Bacteria"/>
</dbReference>
<dbReference type="AlphaFoldDB" id="A0A084CNV9"/>
<keyword evidence="1" id="KW-0472">Membrane</keyword>
<comment type="caution">
    <text evidence="2">The sequence shown here is derived from an EMBL/GenBank/DDBJ whole genome shotgun (WGS) entry which is preliminary data.</text>
</comment>
<evidence type="ECO:0000313" key="2">
    <source>
        <dbReference type="EMBL" id="KEY91488.1"/>
    </source>
</evidence>
<proteinExistence type="predicted"/>